<evidence type="ECO:0000256" key="1">
    <source>
        <dbReference type="SAM" id="MobiDB-lite"/>
    </source>
</evidence>
<evidence type="ECO:0000313" key="2">
    <source>
        <dbReference type="EMBL" id="VFV45032.1"/>
    </source>
</evidence>
<accession>A0A485PRT4</accession>
<proteinExistence type="predicted"/>
<feature type="region of interest" description="Disordered" evidence="1">
    <location>
        <begin position="1"/>
        <end position="52"/>
    </location>
</feature>
<dbReference type="AlphaFoldDB" id="A0A485PRT4"/>
<organism evidence="2 3">
    <name type="scientific">Lynx pardinus</name>
    <name type="common">Iberian lynx</name>
    <name type="synonym">Felis pardina</name>
    <dbReference type="NCBI Taxonomy" id="191816"/>
    <lineage>
        <taxon>Eukaryota</taxon>
        <taxon>Metazoa</taxon>
        <taxon>Chordata</taxon>
        <taxon>Craniata</taxon>
        <taxon>Vertebrata</taxon>
        <taxon>Euteleostomi</taxon>
        <taxon>Mammalia</taxon>
        <taxon>Eutheria</taxon>
        <taxon>Laurasiatheria</taxon>
        <taxon>Carnivora</taxon>
        <taxon>Feliformia</taxon>
        <taxon>Felidae</taxon>
        <taxon>Felinae</taxon>
        <taxon>Lynx</taxon>
    </lineage>
</organism>
<name>A0A485PRT4_LYNPA</name>
<dbReference type="Proteomes" id="UP000386466">
    <property type="component" value="Unassembled WGS sequence"/>
</dbReference>
<feature type="compositionally biased region" description="Basic and acidic residues" evidence="1">
    <location>
        <begin position="23"/>
        <end position="52"/>
    </location>
</feature>
<gene>
    <name evidence="2" type="ORF">LYPA_23C019849</name>
</gene>
<protein>
    <submittedName>
        <fullName evidence="2">Uncharacterized protein</fullName>
    </submittedName>
</protein>
<keyword evidence="3" id="KW-1185">Reference proteome</keyword>
<sequence length="52" mass="6016">MEHDSGNTPALIHWEQTAQRPEVGPRSRRPEQVKSGRPELCHEMNPESHMLK</sequence>
<dbReference type="EMBL" id="CAAGRJ010036722">
    <property type="protein sequence ID" value="VFV45032.1"/>
    <property type="molecule type" value="Genomic_DNA"/>
</dbReference>
<reference evidence="2 3" key="1">
    <citation type="submission" date="2019-01" db="EMBL/GenBank/DDBJ databases">
        <authorList>
            <person name="Alioto T."/>
            <person name="Alioto T."/>
        </authorList>
    </citation>
    <scope>NUCLEOTIDE SEQUENCE [LARGE SCALE GENOMIC DNA]</scope>
</reference>
<evidence type="ECO:0000313" key="3">
    <source>
        <dbReference type="Proteomes" id="UP000386466"/>
    </source>
</evidence>